<dbReference type="AlphaFoldDB" id="A0A9D5B488"/>
<sequence length="379" mass="42785">MAPGRDQLRSLAQKDKEMFKKYVQRWRELAAQINPPLEEKEKAKIFLKTLSSFYYEKMIASPPSDFTEMVNMGIRLEEVGGRGCLKPEEVNHPIKIIIKALAIVGSQELLQPRNPPQIPEPLPWWYKPDLRCAFHQGTPGHDIEIFYPLKYEVQKLVKSGIVSFEDLTPYVKANSLPSQGNSSVNMVDGCPGEFKVFDVYFIRRSLVTMHKDIFLVSEYEYDHDGCVVCSVNPRGCEIVKRDIQRLMDGGMIQIVQSRHVDDDVNVIVPVFKNSERVVIQYHSNNSNNISQRSVSPLVIRLAGPVLYASDKVTRSSRVFGSVFPKDVEDSTAGKKVEVPAIDPVSASKRQSGEFINLKTNDDDDERSTAKSSRASIYGT</sequence>
<keyword evidence="3" id="KW-1185">Reference proteome</keyword>
<dbReference type="PANTHER" id="PTHR32108:SF9">
    <property type="entry name" value="REVERSE TRANSCRIPTASE RNASE H-LIKE DOMAIN-CONTAINING PROTEIN"/>
    <property type="match status" value="1"/>
</dbReference>
<proteinExistence type="predicted"/>
<dbReference type="EMBL" id="JAMSHJ010000002">
    <property type="protein sequence ID" value="KAI5434872.1"/>
    <property type="molecule type" value="Genomic_DNA"/>
</dbReference>
<accession>A0A9D5B488</accession>
<dbReference type="Gramene" id="Psat02G0162600-T1">
    <property type="protein sequence ID" value="KAI5434872.1"/>
    <property type="gene ID" value="KIW84_021626"/>
</dbReference>
<comment type="caution">
    <text evidence="2">The sequence shown here is derived from an EMBL/GenBank/DDBJ whole genome shotgun (WGS) entry which is preliminary data.</text>
</comment>
<feature type="region of interest" description="Disordered" evidence="1">
    <location>
        <begin position="346"/>
        <end position="379"/>
    </location>
</feature>
<dbReference type="PANTHER" id="PTHR32108">
    <property type="entry name" value="DNA-DIRECTED RNA POLYMERASE SUBUNIT ALPHA"/>
    <property type="match status" value="1"/>
</dbReference>
<name>A0A9D5B488_PEA</name>
<evidence type="ECO:0000313" key="2">
    <source>
        <dbReference type="EMBL" id="KAI5434872.1"/>
    </source>
</evidence>
<reference evidence="2 3" key="1">
    <citation type="journal article" date="2022" name="Nat. Genet.">
        <title>Improved pea reference genome and pan-genome highlight genomic features and evolutionary characteristics.</title>
        <authorList>
            <person name="Yang T."/>
            <person name="Liu R."/>
            <person name="Luo Y."/>
            <person name="Hu S."/>
            <person name="Wang D."/>
            <person name="Wang C."/>
            <person name="Pandey M.K."/>
            <person name="Ge S."/>
            <person name="Xu Q."/>
            <person name="Li N."/>
            <person name="Li G."/>
            <person name="Huang Y."/>
            <person name="Saxena R.K."/>
            <person name="Ji Y."/>
            <person name="Li M."/>
            <person name="Yan X."/>
            <person name="He Y."/>
            <person name="Liu Y."/>
            <person name="Wang X."/>
            <person name="Xiang C."/>
            <person name="Varshney R.K."/>
            <person name="Ding H."/>
            <person name="Gao S."/>
            <person name="Zong X."/>
        </authorList>
    </citation>
    <scope>NUCLEOTIDE SEQUENCE [LARGE SCALE GENOMIC DNA]</scope>
    <source>
        <strain evidence="2 3">cv. Zhongwan 6</strain>
    </source>
</reference>
<gene>
    <name evidence="2" type="ORF">KIW84_021626</name>
</gene>
<protein>
    <submittedName>
        <fullName evidence="2">Uncharacterized protein</fullName>
    </submittedName>
</protein>
<feature type="compositionally biased region" description="Polar residues" evidence="1">
    <location>
        <begin position="369"/>
        <end position="379"/>
    </location>
</feature>
<dbReference type="Proteomes" id="UP001058974">
    <property type="component" value="Chromosome 2"/>
</dbReference>
<organism evidence="2 3">
    <name type="scientific">Pisum sativum</name>
    <name type="common">Garden pea</name>
    <name type="synonym">Lathyrus oleraceus</name>
    <dbReference type="NCBI Taxonomy" id="3888"/>
    <lineage>
        <taxon>Eukaryota</taxon>
        <taxon>Viridiplantae</taxon>
        <taxon>Streptophyta</taxon>
        <taxon>Embryophyta</taxon>
        <taxon>Tracheophyta</taxon>
        <taxon>Spermatophyta</taxon>
        <taxon>Magnoliopsida</taxon>
        <taxon>eudicotyledons</taxon>
        <taxon>Gunneridae</taxon>
        <taxon>Pentapetalae</taxon>
        <taxon>rosids</taxon>
        <taxon>fabids</taxon>
        <taxon>Fabales</taxon>
        <taxon>Fabaceae</taxon>
        <taxon>Papilionoideae</taxon>
        <taxon>50 kb inversion clade</taxon>
        <taxon>NPAAA clade</taxon>
        <taxon>Hologalegina</taxon>
        <taxon>IRL clade</taxon>
        <taxon>Fabeae</taxon>
        <taxon>Lathyrus</taxon>
    </lineage>
</organism>
<evidence type="ECO:0000313" key="3">
    <source>
        <dbReference type="Proteomes" id="UP001058974"/>
    </source>
</evidence>
<evidence type="ECO:0000256" key="1">
    <source>
        <dbReference type="SAM" id="MobiDB-lite"/>
    </source>
</evidence>